<feature type="compositionally biased region" description="Basic and acidic residues" evidence="1">
    <location>
        <begin position="19"/>
        <end position="28"/>
    </location>
</feature>
<reference evidence="2 3" key="1">
    <citation type="submission" date="2011-01" db="EMBL/GenBank/DDBJ databases">
        <title>Complete sequence of chromosome of Streptomyces flavogriseus ATCC 33331.</title>
        <authorList>
            <consortium name="US DOE Joint Genome Institute"/>
            <person name="Lucas S."/>
            <person name="Copeland A."/>
            <person name="Lapidus A."/>
            <person name="Cheng J.-F."/>
            <person name="Goodwin L."/>
            <person name="Pitluck S."/>
            <person name="Davenport K."/>
            <person name="Detter J.C."/>
            <person name="Han C."/>
            <person name="Tapia R."/>
            <person name="Land M."/>
            <person name="Hauser L."/>
            <person name="Kyrpides N."/>
            <person name="Ivanova N."/>
            <person name="Ovchinnikova G."/>
            <person name="Pagani I."/>
            <person name="Brumm P."/>
            <person name="Mead D."/>
            <person name="Woyke T."/>
        </authorList>
    </citation>
    <scope>NUCLEOTIDE SEQUENCE [LARGE SCALE GENOMIC DNA]</scope>
    <source>
        <strain evidence="3">ATCC 33331 / IAF-45CD</strain>
    </source>
</reference>
<organism evidence="2 3">
    <name type="scientific">Streptomyces pratensis (strain ATCC 33331 / IAF-45CD)</name>
    <dbReference type="NCBI Taxonomy" id="591167"/>
    <lineage>
        <taxon>Bacteria</taxon>
        <taxon>Bacillati</taxon>
        <taxon>Actinomycetota</taxon>
        <taxon>Actinomycetes</taxon>
        <taxon>Kitasatosporales</taxon>
        <taxon>Streptomycetaceae</taxon>
        <taxon>Streptomyces</taxon>
    </lineage>
</organism>
<protein>
    <submittedName>
        <fullName evidence="2">Uncharacterized protein</fullName>
    </submittedName>
</protein>
<name>A0A8D4BC72_STRFA</name>
<sequence>MPSPIKSHEHPDQVPLLRIADEPAGEQRQKKRFRDRRRANAEATDEAHGEREEHASKREEPASELTGSHGAMTPNLLSDQIVGVSSTTSLCGSTTNFQPSLGSRNRTRVG</sequence>
<feature type="region of interest" description="Disordered" evidence="1">
    <location>
        <begin position="1"/>
        <end position="110"/>
    </location>
</feature>
<evidence type="ECO:0000313" key="3">
    <source>
        <dbReference type="Proteomes" id="UP000002066"/>
    </source>
</evidence>
<feature type="compositionally biased region" description="Basic and acidic residues" evidence="1">
    <location>
        <begin position="1"/>
        <end position="12"/>
    </location>
</feature>
<gene>
    <name evidence="2" type="ordered locus">Sfla_3316</name>
</gene>
<accession>A0A8D4BC72</accession>
<evidence type="ECO:0000256" key="1">
    <source>
        <dbReference type="SAM" id="MobiDB-lite"/>
    </source>
</evidence>
<dbReference type="KEGG" id="sfa:Sfla_3316"/>
<evidence type="ECO:0000313" key="2">
    <source>
        <dbReference type="EMBL" id="ADW04737.1"/>
    </source>
</evidence>
<feature type="compositionally biased region" description="Polar residues" evidence="1">
    <location>
        <begin position="75"/>
        <end position="104"/>
    </location>
</feature>
<proteinExistence type="predicted"/>
<dbReference type="AlphaFoldDB" id="A0A8D4BC72"/>
<dbReference type="EMBL" id="CP002475">
    <property type="protein sequence ID" value="ADW04737.1"/>
    <property type="molecule type" value="Genomic_DNA"/>
</dbReference>
<dbReference type="Proteomes" id="UP000002066">
    <property type="component" value="Chromosome"/>
</dbReference>
<feature type="compositionally biased region" description="Basic and acidic residues" evidence="1">
    <location>
        <begin position="45"/>
        <end position="61"/>
    </location>
</feature>